<sequence length="67" mass="7357">GRENCSDSGILSKYTTGRALNNWRTRYGAQDDVTEDPVVIFLVHYSGPPTVVTVSLHQLSHRCSGPP</sequence>
<protein>
    <submittedName>
        <fullName evidence="1">Uncharacterized protein</fullName>
    </submittedName>
</protein>
<name>A0ABS8VI46_DATST</name>
<evidence type="ECO:0000313" key="1">
    <source>
        <dbReference type="EMBL" id="MCD9646532.1"/>
    </source>
</evidence>
<evidence type="ECO:0000313" key="2">
    <source>
        <dbReference type="Proteomes" id="UP000823775"/>
    </source>
</evidence>
<proteinExistence type="predicted"/>
<dbReference type="EMBL" id="JACEIK010004832">
    <property type="protein sequence ID" value="MCD9646532.1"/>
    <property type="molecule type" value="Genomic_DNA"/>
</dbReference>
<dbReference type="Proteomes" id="UP000823775">
    <property type="component" value="Unassembled WGS sequence"/>
</dbReference>
<organism evidence="1 2">
    <name type="scientific">Datura stramonium</name>
    <name type="common">Jimsonweed</name>
    <name type="synonym">Common thornapple</name>
    <dbReference type="NCBI Taxonomy" id="4076"/>
    <lineage>
        <taxon>Eukaryota</taxon>
        <taxon>Viridiplantae</taxon>
        <taxon>Streptophyta</taxon>
        <taxon>Embryophyta</taxon>
        <taxon>Tracheophyta</taxon>
        <taxon>Spermatophyta</taxon>
        <taxon>Magnoliopsida</taxon>
        <taxon>eudicotyledons</taxon>
        <taxon>Gunneridae</taxon>
        <taxon>Pentapetalae</taxon>
        <taxon>asterids</taxon>
        <taxon>lamiids</taxon>
        <taxon>Solanales</taxon>
        <taxon>Solanaceae</taxon>
        <taxon>Solanoideae</taxon>
        <taxon>Datureae</taxon>
        <taxon>Datura</taxon>
    </lineage>
</organism>
<keyword evidence="2" id="KW-1185">Reference proteome</keyword>
<comment type="caution">
    <text evidence="1">The sequence shown here is derived from an EMBL/GenBank/DDBJ whole genome shotgun (WGS) entry which is preliminary data.</text>
</comment>
<accession>A0ABS8VI46</accession>
<reference evidence="1 2" key="1">
    <citation type="journal article" date="2021" name="BMC Genomics">
        <title>Datura genome reveals duplications of psychoactive alkaloid biosynthetic genes and high mutation rate following tissue culture.</title>
        <authorList>
            <person name="Rajewski A."/>
            <person name="Carter-House D."/>
            <person name="Stajich J."/>
            <person name="Litt A."/>
        </authorList>
    </citation>
    <scope>NUCLEOTIDE SEQUENCE [LARGE SCALE GENOMIC DNA]</scope>
    <source>
        <strain evidence="1">AR-01</strain>
    </source>
</reference>
<gene>
    <name evidence="1" type="ORF">HAX54_036451</name>
</gene>
<feature type="non-terminal residue" evidence="1">
    <location>
        <position position="1"/>
    </location>
</feature>